<dbReference type="PANTHER" id="PTHR35546">
    <property type="entry name" value="F-BOX PROTEIN INTERACTION DOMAIN PROTEIN-RELATED"/>
    <property type="match status" value="1"/>
</dbReference>
<feature type="domain" description="F-box" evidence="1">
    <location>
        <begin position="14"/>
        <end position="54"/>
    </location>
</feature>
<evidence type="ECO:0000259" key="1">
    <source>
        <dbReference type="SMART" id="SM00256"/>
    </source>
</evidence>
<proteinExistence type="predicted"/>
<reference evidence="2 3" key="1">
    <citation type="submission" date="2016-09" db="EMBL/GenBank/DDBJ databases">
        <title>The draft genome of Dichanthelium oligosanthes: A C3 panicoid grass species.</title>
        <authorList>
            <person name="Studer A.J."/>
            <person name="Schnable J.C."/>
            <person name="Brutnell T.P."/>
        </authorList>
    </citation>
    <scope>NUCLEOTIDE SEQUENCE [LARGE SCALE GENOMIC DNA]</scope>
    <source>
        <strain evidence="3">cv. Kellogg 1175</strain>
        <tissue evidence="2">Leaf</tissue>
    </source>
</reference>
<gene>
    <name evidence="2" type="ORF">BAE44_0024497</name>
</gene>
<dbReference type="InterPro" id="IPR036047">
    <property type="entry name" value="F-box-like_dom_sf"/>
</dbReference>
<evidence type="ECO:0000313" key="3">
    <source>
        <dbReference type="Proteomes" id="UP000095767"/>
    </source>
</evidence>
<dbReference type="InterPro" id="IPR055290">
    <property type="entry name" value="At3g26010-like"/>
</dbReference>
<keyword evidence="3" id="KW-1185">Reference proteome</keyword>
<evidence type="ECO:0000313" key="2">
    <source>
        <dbReference type="EMBL" id="OEL14484.1"/>
    </source>
</evidence>
<dbReference type="InterPro" id="IPR056592">
    <property type="entry name" value="Beta-prop_At3g26010-like"/>
</dbReference>
<dbReference type="PANTHER" id="PTHR35546:SF105">
    <property type="entry name" value="OS05G0139200 PROTEIN"/>
    <property type="match status" value="1"/>
</dbReference>
<dbReference type="Gene3D" id="1.20.1280.50">
    <property type="match status" value="1"/>
</dbReference>
<dbReference type="OrthoDB" id="605328at2759"/>
<dbReference type="Pfam" id="PF24750">
    <property type="entry name" value="b-prop_At3g26010-like"/>
    <property type="match status" value="1"/>
</dbReference>
<sequence>MQEPPEKRNPAVSLTDDLLVEILRRLPVRSVCRFKCVSRSWLKLISDPAHRKRLPQTLVGFFHHSLNGERFPIMAHHFTNVTGKGAPFIFPSFSFMPVPGDDVVVLDSYNGLLCRCFEPGPHEGDGFPPFHYAVCNPATENWAMSPDGSWASGDGRTTRLGFDPAVSSHFHVVEYVVDEDDCVTGVEIYSSKTAAWSFKESEWGNDIMINDYRASSVFLNGFMHVLTFAEAIVAVDMEGKTWMTIPVSFCGDSGCIHQAQGRLCFLNVDGADAFKLSI</sequence>
<dbReference type="CDD" id="cd22157">
    <property type="entry name" value="F-box_AtFBW1-like"/>
    <property type="match status" value="1"/>
</dbReference>
<dbReference type="SMART" id="SM00256">
    <property type="entry name" value="FBOX"/>
    <property type="match status" value="1"/>
</dbReference>
<organism evidence="2 3">
    <name type="scientific">Dichanthelium oligosanthes</name>
    <dbReference type="NCBI Taxonomy" id="888268"/>
    <lineage>
        <taxon>Eukaryota</taxon>
        <taxon>Viridiplantae</taxon>
        <taxon>Streptophyta</taxon>
        <taxon>Embryophyta</taxon>
        <taxon>Tracheophyta</taxon>
        <taxon>Spermatophyta</taxon>
        <taxon>Magnoliopsida</taxon>
        <taxon>Liliopsida</taxon>
        <taxon>Poales</taxon>
        <taxon>Poaceae</taxon>
        <taxon>PACMAD clade</taxon>
        <taxon>Panicoideae</taxon>
        <taxon>Panicodae</taxon>
        <taxon>Paniceae</taxon>
        <taxon>Dichantheliinae</taxon>
        <taxon>Dichanthelium</taxon>
    </lineage>
</organism>
<dbReference type="Proteomes" id="UP000095767">
    <property type="component" value="Unassembled WGS sequence"/>
</dbReference>
<dbReference type="InterPro" id="IPR001810">
    <property type="entry name" value="F-box_dom"/>
</dbReference>
<dbReference type="Pfam" id="PF00646">
    <property type="entry name" value="F-box"/>
    <property type="match status" value="1"/>
</dbReference>
<dbReference type="EMBL" id="LWDX02069854">
    <property type="protein sequence ID" value="OEL14484.1"/>
    <property type="molecule type" value="Genomic_DNA"/>
</dbReference>
<dbReference type="AlphaFoldDB" id="A0A1E5UNL8"/>
<protein>
    <recommendedName>
        <fullName evidence="1">F-box domain-containing protein</fullName>
    </recommendedName>
</protein>
<dbReference type="STRING" id="888268.A0A1E5UNL8"/>
<dbReference type="SUPFAM" id="SSF81383">
    <property type="entry name" value="F-box domain"/>
    <property type="match status" value="1"/>
</dbReference>
<name>A0A1E5UNL8_9POAL</name>
<accession>A0A1E5UNL8</accession>
<comment type="caution">
    <text evidence="2">The sequence shown here is derived from an EMBL/GenBank/DDBJ whole genome shotgun (WGS) entry which is preliminary data.</text>
</comment>